<dbReference type="EMBL" id="BIXY01000093">
    <property type="protein sequence ID" value="GCF11072.1"/>
    <property type="molecule type" value="Genomic_DNA"/>
</dbReference>
<protein>
    <submittedName>
        <fullName evidence="1">Uncharacterized protein</fullName>
    </submittedName>
</protein>
<comment type="caution">
    <text evidence="1">The sequence shown here is derived from an EMBL/GenBank/DDBJ whole genome shotgun (WGS) entry which is preliminary data.</text>
</comment>
<evidence type="ECO:0000313" key="2">
    <source>
        <dbReference type="Proteomes" id="UP000322530"/>
    </source>
</evidence>
<keyword evidence="2" id="KW-1185">Reference proteome</keyword>
<dbReference type="RefSeq" id="WP_172632376.1">
    <property type="nucleotide sequence ID" value="NZ_BIXY01000093.1"/>
</dbReference>
<accession>A0A5A5TIC4</accession>
<reference evidence="1 2" key="1">
    <citation type="submission" date="2019-01" db="EMBL/GenBank/DDBJ databases">
        <title>Draft genome sequence of Dictyobacter sp. Uno17.</title>
        <authorList>
            <person name="Wang C.M."/>
            <person name="Zheng Y."/>
            <person name="Sakai Y."/>
            <person name="Abe K."/>
            <person name="Yokota A."/>
            <person name="Yabe S."/>
        </authorList>
    </citation>
    <scope>NUCLEOTIDE SEQUENCE [LARGE SCALE GENOMIC DNA]</scope>
    <source>
        <strain evidence="1 2">Uno17</strain>
    </source>
</reference>
<dbReference type="AlphaFoldDB" id="A0A5A5TIC4"/>
<name>A0A5A5TIC4_9CHLR</name>
<dbReference type="Proteomes" id="UP000322530">
    <property type="component" value="Unassembled WGS sequence"/>
</dbReference>
<evidence type="ECO:0000313" key="1">
    <source>
        <dbReference type="EMBL" id="GCF11072.1"/>
    </source>
</evidence>
<sequence length="54" mass="6532">MSSRTYHTQNGLTEQVLSQMSDAQWQELFHFIYKKQIELTTSSQTWKHRTHHLL</sequence>
<proteinExistence type="predicted"/>
<gene>
    <name evidence="1" type="ORF">KDI_46360</name>
</gene>
<organism evidence="1 2">
    <name type="scientific">Dictyobacter arantiisoli</name>
    <dbReference type="NCBI Taxonomy" id="2014874"/>
    <lineage>
        <taxon>Bacteria</taxon>
        <taxon>Bacillati</taxon>
        <taxon>Chloroflexota</taxon>
        <taxon>Ktedonobacteria</taxon>
        <taxon>Ktedonobacterales</taxon>
        <taxon>Dictyobacteraceae</taxon>
        <taxon>Dictyobacter</taxon>
    </lineage>
</organism>